<dbReference type="CDD" id="cd13983">
    <property type="entry name" value="STKc_WNK"/>
    <property type="match status" value="1"/>
</dbReference>
<evidence type="ECO:0000256" key="10">
    <source>
        <dbReference type="SAM" id="Coils"/>
    </source>
</evidence>
<protein>
    <recommendedName>
        <fullName evidence="2">non-specific serine/threonine protein kinase</fullName>
        <ecNumber evidence="2">2.7.11.1</ecNumber>
    </recommendedName>
</protein>
<feature type="compositionally biased region" description="Polar residues" evidence="11">
    <location>
        <begin position="631"/>
        <end position="642"/>
    </location>
</feature>
<feature type="coiled-coil region" evidence="10">
    <location>
        <begin position="1692"/>
        <end position="1719"/>
    </location>
</feature>
<comment type="catalytic activity">
    <reaction evidence="8">
        <text>L-threonyl-[protein] + ATP = O-phospho-L-threonyl-[protein] + ADP + H(+)</text>
        <dbReference type="Rhea" id="RHEA:46608"/>
        <dbReference type="Rhea" id="RHEA-COMP:11060"/>
        <dbReference type="Rhea" id="RHEA-COMP:11605"/>
        <dbReference type="ChEBI" id="CHEBI:15378"/>
        <dbReference type="ChEBI" id="CHEBI:30013"/>
        <dbReference type="ChEBI" id="CHEBI:30616"/>
        <dbReference type="ChEBI" id="CHEBI:61977"/>
        <dbReference type="ChEBI" id="CHEBI:456216"/>
        <dbReference type="EC" id="2.7.11.1"/>
    </reaction>
</comment>
<dbReference type="Pfam" id="PF00069">
    <property type="entry name" value="Pkinase"/>
    <property type="match status" value="1"/>
</dbReference>
<dbReference type="InterPro" id="IPR024678">
    <property type="entry name" value="Kinase_OSR1/WNK_CCT"/>
</dbReference>
<evidence type="ECO:0000256" key="11">
    <source>
        <dbReference type="SAM" id="MobiDB-lite"/>
    </source>
</evidence>
<feature type="region of interest" description="Disordered" evidence="11">
    <location>
        <begin position="1874"/>
        <end position="1902"/>
    </location>
</feature>
<keyword evidence="7" id="KW-0067">ATP-binding</keyword>
<feature type="region of interest" description="Disordered" evidence="11">
    <location>
        <begin position="617"/>
        <end position="664"/>
    </location>
</feature>
<reference evidence="14" key="1">
    <citation type="submission" date="2016-05" db="UniProtKB">
        <authorList>
            <consortium name="WormBaseParasite"/>
        </authorList>
    </citation>
    <scope>IDENTIFICATION</scope>
</reference>
<sequence>MMRIEGEETNLKVWANEAVVTAVIPSLKCQVNVGANWLSGEERSRLEAVQRDWRQSRPAKAFTPWTRIKQQSGDKSARPNASTHRNESPLLHQQSLFERNRIASKSSARAVTSATQTSAVKKAADAVFKAAEVEKVEEETSTADEAVQPQASVLPPKEEKKKEEEQQPAIEDKQREVQDDDYDAEEEKPIDKSPDGRFLKFDEELGRGSFKTVYRGLDTETGVAVERQRFREEAEMLKDLQHPNIVRFYDYWERQDHAGKRKYIVLVTELMTSGTLKMYLKRFKRINIKVLKSWCRQILKGLSFLHSRNPPVIHRDLKCDNIFITGTTGSVKIGDLGLATLKNKSYAKSVIGTPEFMAPEMYEEMYDESVDVYAFGMCLLEMVTGEYPYSECQFPAQIYRKVTTGVKPECFNRIPQQYPEIREIIDRCIRVRREERSTVKQLLADDFFMPEELIGIRVEIKNRDADLNDVNTEIQMQLRVFDEKKRKQYRFKENEGLQFAFDIETDKAEEVVQQMIEQQHIPDEDTRMITKLIKDKVEAFKRDREFRHAEIKRQREEEARKLEEEAIRTEMQLRAKEKERLEKEREAAAAAAAAIILEQQLHQQQQQLQLQQHQLQQQFQQQHPQSSASQRPSVQQATNATTDGEDHPDTQTTTHPDTRHKKAKKKIVIEVLRVATDDASQQPLVSCRLDTSHKTVTFQFAPDSDKPNVIAEKLLDQDCLTDPQVDIVVEQLERVIELVHEDAVKAVGTKLVSFMEAQPPTNGAPPPLADCLTSQTSIAPIISAEVITVQAAILNSVTSMSAKNPENAQPVAVPSKPSLDQAVPTSSTAINMQSPQAHANGTQVVPSLPNAVASGDVPVLSPVPAAAQAHAGAAATITASANASCPTKPSRFSVTKSTLPIDVSASATLPTPASLHQEHRKLSAVASLTGVPSNPPPLAANTAPTPIAVNQVPSSASSTLSTNSTNTAVSSVAGRFKIQPVASPSAPVSGSTPVVPAPPSKEATVAPSPVLAEPHQPAAVPAVAQHNVQPQSLMGQAIGSSHIGATQPSPTSAATVNPTATSAVAAAVAAIQQSAQPPTSSIPVANALIMHAPPVAATVPTSNTQIPVSVPVSAVPPAAPIPVVSTQLPLGNTSVSVAAAPSIAAPVSTAVPSVPVVETRSTLKQLENELRKVSGVWATGAQTTSIPTAQLVGSTTVHPTPVSTHLAEAVIPPTNAAPTPGSLPLTSLPHTPSIYNDLSHNLAGLNDKLLALSQKLQGEQLDENRELGEEDMPANVPPPPRPSVTPATPAVNAVPTATSATSTVSANTPATTAPAAVVAAPSAAGILHVDTLNGLADALQKKLRISQCAKLTSVKVIHLDVRESSVVPPSPIQHAESTHSASLVNGTRTPPSAVSSHTITTPIQASSSMQDIASEEALRQPSQHVIVPSGETLSNIQHATSTANETVDETLSKSGTLSSLSTIAHDDSTPTASCAQLQPLHSCPLPTETTVPNTVQSNVVPAPLATFENLETALSSTLGTQGRCTTLPHVPSAATTANNPQRTMTGATVALAAGPPQPVLIGQSLNAAAHQQQHSVVAGEVPSMGVKRRNLLNMELPAAIPISPLRAAMFHVGTPPPQHSDSCSLSGGAFESLRDTTEHVFSPATSYGSEFDLQVHYLFDFVIATLQLSLQMDEDFEYEDDDVIQALMNRHRMELEMLRERQRREIQIARQRIRQSRAHTAIAFAPTTSGYQPGSNDSSPRAAPPVHLPLIHHQCPRLSNTASTQNSSLSLPASPPANPHIFDVLTSGSSPRESVPRRAMVEAAAVVGRRPPSVDAVLSRPRAVVYYQMPFRQFDGSAAKAARLSDFENALQNAIHGGVSPPHNSKKLLAPLMNTGRTSPMRLPTPIKERKLRDRLSLPPQD</sequence>
<feature type="region of interest" description="Disordered" evidence="11">
    <location>
        <begin position="982"/>
        <end position="1002"/>
    </location>
</feature>
<dbReference type="Proteomes" id="UP000036681">
    <property type="component" value="Unplaced"/>
</dbReference>
<feature type="region of interest" description="Disordered" evidence="11">
    <location>
        <begin position="136"/>
        <end position="197"/>
    </location>
</feature>
<accession>A0A0M3HZX6</accession>
<dbReference type="GO" id="GO:0005524">
    <property type="term" value="F:ATP binding"/>
    <property type="evidence" value="ECO:0007669"/>
    <property type="project" value="UniProtKB-KW"/>
</dbReference>
<feature type="domain" description="Protein kinase" evidence="12">
    <location>
        <begin position="199"/>
        <end position="448"/>
    </location>
</feature>
<evidence type="ECO:0000313" key="13">
    <source>
        <dbReference type="Proteomes" id="UP000036681"/>
    </source>
</evidence>
<keyword evidence="4" id="KW-0808">Transferase</keyword>
<comment type="cofactor">
    <cofactor evidence="1">
        <name>Mg(2+)</name>
        <dbReference type="ChEBI" id="CHEBI:18420"/>
    </cofactor>
</comment>
<feature type="compositionally biased region" description="Polar residues" evidence="11">
    <location>
        <begin position="1378"/>
        <end position="1411"/>
    </location>
</feature>
<feature type="compositionally biased region" description="Polar residues" evidence="11">
    <location>
        <begin position="68"/>
        <end position="83"/>
    </location>
</feature>
<dbReference type="GO" id="GO:0004674">
    <property type="term" value="F:protein serine/threonine kinase activity"/>
    <property type="evidence" value="ECO:0007669"/>
    <property type="project" value="UniProtKB-KW"/>
</dbReference>
<keyword evidence="10" id="KW-0175">Coiled coil</keyword>
<evidence type="ECO:0000259" key="12">
    <source>
        <dbReference type="PROSITE" id="PS50011"/>
    </source>
</evidence>
<feature type="compositionally biased region" description="Low complexity" evidence="11">
    <location>
        <begin position="617"/>
        <end position="630"/>
    </location>
</feature>
<feature type="compositionally biased region" description="Basic and acidic residues" evidence="11">
    <location>
        <begin position="156"/>
        <end position="177"/>
    </location>
</feature>
<keyword evidence="5" id="KW-0547">Nucleotide-binding</keyword>
<dbReference type="Pfam" id="PF24889">
    <property type="entry name" value="CCTL2_WNK"/>
    <property type="match status" value="1"/>
</dbReference>
<name>A0A0M3HZX6_ASCLU</name>
<evidence type="ECO:0000256" key="9">
    <source>
        <dbReference type="ARBA" id="ARBA00048679"/>
    </source>
</evidence>
<keyword evidence="13" id="KW-1185">Reference proteome</keyword>
<dbReference type="Pfam" id="PF12202">
    <property type="entry name" value="OSR1_C"/>
    <property type="match status" value="1"/>
</dbReference>
<evidence type="ECO:0000256" key="3">
    <source>
        <dbReference type="ARBA" id="ARBA00022527"/>
    </source>
</evidence>
<dbReference type="PROSITE" id="PS00108">
    <property type="entry name" value="PROTEIN_KINASE_ST"/>
    <property type="match status" value="1"/>
</dbReference>
<dbReference type="InterPro" id="IPR050588">
    <property type="entry name" value="WNK_Ser-Thr_kinase"/>
</dbReference>
<feature type="region of interest" description="Disordered" evidence="11">
    <location>
        <begin position="1266"/>
        <end position="1285"/>
    </location>
</feature>
<dbReference type="Gene3D" id="3.10.20.90">
    <property type="entry name" value="Phosphatidylinositol 3-kinase Catalytic Subunit, Chain A, domain 1"/>
    <property type="match status" value="2"/>
</dbReference>
<evidence type="ECO:0000256" key="7">
    <source>
        <dbReference type="ARBA" id="ARBA00022840"/>
    </source>
</evidence>
<proteinExistence type="predicted"/>
<evidence type="ECO:0000256" key="8">
    <source>
        <dbReference type="ARBA" id="ARBA00047899"/>
    </source>
</evidence>
<dbReference type="FunFam" id="3.30.200.20:FF:000494">
    <property type="entry name" value="serine/threonine-protein kinase WNK2 isoform X2"/>
    <property type="match status" value="1"/>
</dbReference>
<feature type="compositionally biased region" description="Basic and acidic residues" evidence="11">
    <location>
        <begin position="1887"/>
        <end position="1896"/>
    </location>
</feature>
<dbReference type="PROSITE" id="PS50011">
    <property type="entry name" value="PROTEIN_KINASE_DOM"/>
    <property type="match status" value="1"/>
</dbReference>
<feature type="compositionally biased region" description="Basic and acidic residues" evidence="11">
    <location>
        <begin position="187"/>
        <end position="197"/>
    </location>
</feature>
<feature type="region of interest" description="Disordered" evidence="11">
    <location>
        <begin position="1366"/>
        <end position="1420"/>
    </location>
</feature>
<keyword evidence="6" id="KW-0418">Kinase</keyword>
<dbReference type="InterPro" id="IPR011009">
    <property type="entry name" value="Kinase-like_dom_sf"/>
</dbReference>
<keyword evidence="3" id="KW-0723">Serine/threonine-protein kinase</keyword>
<dbReference type="Gene3D" id="1.10.510.10">
    <property type="entry name" value="Transferase(Phosphotransferase) domain 1"/>
    <property type="match status" value="1"/>
</dbReference>
<evidence type="ECO:0000256" key="4">
    <source>
        <dbReference type="ARBA" id="ARBA00022679"/>
    </source>
</evidence>
<evidence type="ECO:0000313" key="14">
    <source>
        <dbReference type="WBParaSite" id="ALUE_0000933301-mRNA-1"/>
    </source>
</evidence>
<dbReference type="SMART" id="SM00220">
    <property type="entry name" value="S_TKc"/>
    <property type="match status" value="1"/>
</dbReference>
<comment type="catalytic activity">
    <reaction evidence="9">
        <text>L-seryl-[protein] + ATP = O-phospho-L-seryl-[protein] + ADP + H(+)</text>
        <dbReference type="Rhea" id="RHEA:17989"/>
        <dbReference type="Rhea" id="RHEA-COMP:9863"/>
        <dbReference type="Rhea" id="RHEA-COMP:11604"/>
        <dbReference type="ChEBI" id="CHEBI:15378"/>
        <dbReference type="ChEBI" id="CHEBI:29999"/>
        <dbReference type="ChEBI" id="CHEBI:30616"/>
        <dbReference type="ChEBI" id="CHEBI:83421"/>
        <dbReference type="ChEBI" id="CHEBI:456216"/>
        <dbReference type="EC" id="2.7.11.1"/>
    </reaction>
</comment>
<evidence type="ECO:0000256" key="5">
    <source>
        <dbReference type="ARBA" id="ARBA00022741"/>
    </source>
</evidence>
<dbReference type="PANTHER" id="PTHR13902">
    <property type="entry name" value="SERINE/THREONINE-PROTEIN KINASE WNK WITH NO LYSINE -RELATED"/>
    <property type="match status" value="1"/>
</dbReference>
<dbReference type="InterPro" id="IPR008271">
    <property type="entry name" value="Ser/Thr_kinase_AS"/>
</dbReference>
<feature type="compositionally biased region" description="Low complexity" evidence="11">
    <location>
        <begin position="982"/>
        <end position="994"/>
    </location>
</feature>
<evidence type="ECO:0000256" key="1">
    <source>
        <dbReference type="ARBA" id="ARBA00001946"/>
    </source>
</evidence>
<dbReference type="Gene3D" id="3.30.200.20">
    <property type="entry name" value="Phosphorylase Kinase, domain 1"/>
    <property type="match status" value="1"/>
</dbReference>
<dbReference type="SUPFAM" id="SSF56112">
    <property type="entry name" value="Protein kinase-like (PK-like)"/>
    <property type="match status" value="1"/>
</dbReference>
<dbReference type="InterPro" id="IPR056865">
    <property type="entry name" value="CCTL2_WNK"/>
</dbReference>
<feature type="region of interest" description="Disordered" evidence="11">
    <location>
        <begin position="68"/>
        <end position="95"/>
    </location>
</feature>
<evidence type="ECO:0000256" key="6">
    <source>
        <dbReference type="ARBA" id="ARBA00022777"/>
    </source>
</evidence>
<organism evidence="13 14">
    <name type="scientific">Ascaris lumbricoides</name>
    <name type="common">Giant roundworm</name>
    <dbReference type="NCBI Taxonomy" id="6252"/>
    <lineage>
        <taxon>Eukaryota</taxon>
        <taxon>Metazoa</taxon>
        <taxon>Ecdysozoa</taxon>
        <taxon>Nematoda</taxon>
        <taxon>Chromadorea</taxon>
        <taxon>Rhabditida</taxon>
        <taxon>Spirurina</taxon>
        <taxon>Ascaridomorpha</taxon>
        <taxon>Ascaridoidea</taxon>
        <taxon>Ascarididae</taxon>
        <taxon>Ascaris</taxon>
    </lineage>
</organism>
<dbReference type="InterPro" id="IPR000719">
    <property type="entry name" value="Prot_kinase_dom"/>
</dbReference>
<dbReference type="WBParaSite" id="ALUE_0000933301-mRNA-1">
    <property type="protein sequence ID" value="ALUE_0000933301-mRNA-1"/>
    <property type="gene ID" value="ALUE_0000933301"/>
</dbReference>
<evidence type="ECO:0000256" key="2">
    <source>
        <dbReference type="ARBA" id="ARBA00012513"/>
    </source>
</evidence>
<dbReference type="FunFam" id="1.10.510.10:FF:000006">
    <property type="entry name" value="Serine/threonine-protein kinase WNK1 isoform 2"/>
    <property type="match status" value="1"/>
</dbReference>
<dbReference type="EC" id="2.7.11.1" evidence="2"/>